<reference evidence="7" key="2">
    <citation type="submission" date="2020-02" db="EMBL/GenBank/DDBJ databases">
        <title>Esox lucius (northern pike) genome, fEsoLuc1, primary haplotype.</title>
        <authorList>
            <person name="Myers G."/>
            <person name="Karagic N."/>
            <person name="Meyer A."/>
            <person name="Pippel M."/>
            <person name="Reichard M."/>
            <person name="Winkler S."/>
            <person name="Tracey A."/>
            <person name="Sims Y."/>
            <person name="Howe K."/>
            <person name="Rhie A."/>
            <person name="Formenti G."/>
            <person name="Durbin R."/>
            <person name="Fedrigo O."/>
            <person name="Jarvis E.D."/>
        </authorList>
    </citation>
    <scope>NUCLEOTIDE SEQUENCE [LARGE SCALE GENOMIC DNA]</scope>
</reference>
<dbReference type="Pfam" id="PF07686">
    <property type="entry name" value="V-set"/>
    <property type="match status" value="1"/>
</dbReference>
<proteinExistence type="predicted"/>
<evidence type="ECO:0000313" key="7">
    <source>
        <dbReference type="Ensembl" id="ENSELUP00000056552.2"/>
    </source>
</evidence>
<dbReference type="RefSeq" id="XP_019905240.2">
    <property type="nucleotide sequence ID" value="XM_020049681.3"/>
</dbReference>
<dbReference type="KEGG" id="els:105029369"/>
<evidence type="ECO:0000313" key="8">
    <source>
        <dbReference type="Proteomes" id="UP000265140"/>
    </source>
</evidence>
<keyword evidence="8" id="KW-1185">Reference proteome</keyword>
<evidence type="ECO:0000256" key="4">
    <source>
        <dbReference type="SAM" id="Phobius"/>
    </source>
</evidence>
<dbReference type="PANTHER" id="PTHR11860">
    <property type="entry name" value="POLYMERIC-IMMUNOGLOBULIN RECEPTOR"/>
    <property type="match status" value="1"/>
</dbReference>
<dbReference type="GeneTree" id="ENSGT01100000263603"/>
<dbReference type="SUPFAM" id="SSF48726">
    <property type="entry name" value="Immunoglobulin"/>
    <property type="match status" value="1"/>
</dbReference>
<dbReference type="Bgee" id="ENSELUG00000026372">
    <property type="expression patterns" value="Expressed in spleen and 9 other cell types or tissues"/>
</dbReference>
<dbReference type="GO" id="GO:0005886">
    <property type="term" value="C:plasma membrane"/>
    <property type="evidence" value="ECO:0007669"/>
    <property type="project" value="TreeGrafter"/>
</dbReference>
<dbReference type="GO" id="GO:0004888">
    <property type="term" value="F:transmembrane signaling receptor activity"/>
    <property type="evidence" value="ECO:0007669"/>
    <property type="project" value="TreeGrafter"/>
</dbReference>
<dbReference type="OMA" id="QMGRYRI"/>
<comment type="subcellular location">
    <subcellularLocation>
        <location evidence="1">Membrane</location>
    </subcellularLocation>
</comment>
<keyword evidence="2 4" id="KW-0812">Transmembrane</keyword>
<dbReference type="InterPro" id="IPR003599">
    <property type="entry name" value="Ig_sub"/>
</dbReference>
<evidence type="ECO:0000256" key="3">
    <source>
        <dbReference type="ARBA" id="ARBA00023136"/>
    </source>
</evidence>
<reference evidence="7" key="3">
    <citation type="submission" date="2025-08" db="UniProtKB">
        <authorList>
            <consortium name="Ensembl"/>
        </authorList>
    </citation>
    <scope>IDENTIFICATION</scope>
</reference>
<dbReference type="InterPro" id="IPR013783">
    <property type="entry name" value="Ig-like_fold"/>
</dbReference>
<keyword evidence="5" id="KW-0732">Signal</keyword>
<dbReference type="InterPro" id="IPR013106">
    <property type="entry name" value="Ig_V-set"/>
</dbReference>
<feature type="transmembrane region" description="Helical" evidence="4">
    <location>
        <begin position="175"/>
        <end position="197"/>
    </location>
</feature>
<reference evidence="7" key="4">
    <citation type="submission" date="2025-09" db="UniProtKB">
        <authorList>
            <consortium name="Ensembl"/>
        </authorList>
    </citation>
    <scope>IDENTIFICATION</scope>
</reference>
<sequence>MNILHVVSCCLLSGPCLVSAVTKVTGVVGGKVIIKCSLTGAENIKYFCKRTCYVKDVLIQTKDRGTYIDKGRYSLHDFRNGDFTVTIKDLKKSDSGTYWCGAERYGPDSYQEVKLRVTDAFPNFPTTYSNFSTTLPNHSGTSSNISTSLPNLSGTSPNLSSAPGYSIGVSSTEGLTMWTSVGLVVMMMVLGLSLLLFHRERRIRKSTHPVSSNTNTAPSGEAECVYDEIREADRQTVVSSSIYTIVNSDTIYPAVRTSATYPANSATGDQCDLHANASCSKDDIDPCYSTVDFLKDHIDPIYSTADPPDALMYSSLDLPKVSRISSVSSTASRTQDGSIYSTAQLPKDPVEHMRWPDVQIYEDTPKDAVYSTAQLPEKP</sequence>
<feature type="chain" id="PRO_5044260057" description="Ig-like domain-containing protein" evidence="5">
    <location>
        <begin position="21"/>
        <end position="379"/>
    </location>
</feature>
<dbReference type="InterPro" id="IPR050671">
    <property type="entry name" value="CD300_family_receptors"/>
</dbReference>
<keyword evidence="4" id="KW-1133">Transmembrane helix</keyword>
<feature type="signal peptide" evidence="5">
    <location>
        <begin position="1"/>
        <end position="20"/>
    </location>
</feature>
<dbReference type="SMART" id="SM00409">
    <property type="entry name" value="IG"/>
    <property type="match status" value="1"/>
</dbReference>
<dbReference type="Gene3D" id="2.60.40.10">
    <property type="entry name" value="Immunoglobulins"/>
    <property type="match status" value="1"/>
</dbReference>
<dbReference type="GeneID" id="105029369"/>
<dbReference type="InParanoid" id="A0A6Q2XTN7"/>
<organism evidence="7 8">
    <name type="scientific">Esox lucius</name>
    <name type="common">Northern pike</name>
    <dbReference type="NCBI Taxonomy" id="8010"/>
    <lineage>
        <taxon>Eukaryota</taxon>
        <taxon>Metazoa</taxon>
        <taxon>Chordata</taxon>
        <taxon>Craniata</taxon>
        <taxon>Vertebrata</taxon>
        <taxon>Euteleostomi</taxon>
        <taxon>Actinopterygii</taxon>
        <taxon>Neopterygii</taxon>
        <taxon>Teleostei</taxon>
        <taxon>Protacanthopterygii</taxon>
        <taxon>Esociformes</taxon>
        <taxon>Esocidae</taxon>
        <taxon>Esox</taxon>
    </lineage>
</organism>
<evidence type="ECO:0000256" key="2">
    <source>
        <dbReference type="ARBA" id="ARBA00022692"/>
    </source>
</evidence>
<protein>
    <recommendedName>
        <fullName evidence="6">Ig-like domain-containing protein</fullName>
    </recommendedName>
</protein>
<evidence type="ECO:0000256" key="5">
    <source>
        <dbReference type="SAM" id="SignalP"/>
    </source>
</evidence>
<evidence type="ECO:0000259" key="6">
    <source>
        <dbReference type="PROSITE" id="PS50835"/>
    </source>
</evidence>
<keyword evidence="3 4" id="KW-0472">Membrane</keyword>
<reference evidence="8" key="1">
    <citation type="journal article" date="2014" name="PLoS ONE">
        <title>The genome and linkage map of the northern pike (Esox lucius): conserved synteny revealed between the salmonid sister group and the Neoteleostei.</title>
        <authorList>
            <person name="Rondeau E.B."/>
            <person name="Minkley D.R."/>
            <person name="Leong J.S."/>
            <person name="Messmer A.M."/>
            <person name="Jantzen J.R."/>
            <person name="von Schalburg K.R."/>
            <person name="Lemon C."/>
            <person name="Bird N.H."/>
            <person name="Koop B.F."/>
        </authorList>
    </citation>
    <scope>NUCLEOTIDE SEQUENCE</scope>
</reference>
<evidence type="ECO:0000256" key="1">
    <source>
        <dbReference type="ARBA" id="ARBA00004370"/>
    </source>
</evidence>
<dbReference type="PANTHER" id="PTHR11860:SF118">
    <property type="entry name" value="CMRF35-LIKE MOLECULE 3-RELATED"/>
    <property type="match status" value="1"/>
</dbReference>
<dbReference type="AlphaFoldDB" id="A0A6Q2XTN7"/>
<dbReference type="PROSITE" id="PS50835">
    <property type="entry name" value="IG_LIKE"/>
    <property type="match status" value="1"/>
</dbReference>
<feature type="domain" description="Ig-like" evidence="6">
    <location>
        <begin position="15"/>
        <end position="118"/>
    </location>
</feature>
<dbReference type="Proteomes" id="UP000265140">
    <property type="component" value="Chromosome 9"/>
</dbReference>
<dbReference type="InterPro" id="IPR007110">
    <property type="entry name" value="Ig-like_dom"/>
</dbReference>
<name>A0A6Q2XTN7_ESOLU</name>
<accession>A0A6Q2XTN7</accession>
<dbReference type="InterPro" id="IPR036179">
    <property type="entry name" value="Ig-like_dom_sf"/>
</dbReference>
<dbReference type="OrthoDB" id="9805957at2759"/>
<dbReference type="Ensembl" id="ENSELUT00000055424.2">
    <property type="protein sequence ID" value="ENSELUP00000056552.2"/>
    <property type="gene ID" value="ENSELUG00000026372.2"/>
</dbReference>